<dbReference type="EMBL" id="BK014928">
    <property type="protein sequence ID" value="DAD83162.1"/>
    <property type="molecule type" value="Genomic_DNA"/>
</dbReference>
<proteinExistence type="predicted"/>
<sequence length="68" mass="7087">MGLGGFNGDGVVPVETAYPAVVPRAVVGDADAGGEADVYFAEAETYDSAVAENEVIYFVVFHDGFVIE</sequence>
<accession>A0A8S5MLV7</accession>
<name>A0A8S5MLV7_9CAUD</name>
<organism evidence="1">
    <name type="scientific">Podoviridae sp. ctlpi2</name>
    <dbReference type="NCBI Taxonomy" id="2826574"/>
    <lineage>
        <taxon>Viruses</taxon>
        <taxon>Duplodnaviria</taxon>
        <taxon>Heunggongvirae</taxon>
        <taxon>Uroviricota</taxon>
        <taxon>Caudoviricetes</taxon>
    </lineage>
</organism>
<protein>
    <submittedName>
        <fullName evidence="1">Uncharacterized protein</fullName>
    </submittedName>
</protein>
<reference evidence="1" key="1">
    <citation type="journal article" date="2021" name="Proc. Natl. Acad. Sci. U.S.A.">
        <title>A Catalog of Tens of Thousands of Viruses from Human Metagenomes Reveals Hidden Associations with Chronic Diseases.</title>
        <authorList>
            <person name="Tisza M.J."/>
            <person name="Buck C.B."/>
        </authorList>
    </citation>
    <scope>NUCLEOTIDE SEQUENCE</scope>
    <source>
        <strain evidence="1">Ctlpi2</strain>
    </source>
</reference>
<evidence type="ECO:0000313" key="1">
    <source>
        <dbReference type="EMBL" id="DAD83162.1"/>
    </source>
</evidence>